<dbReference type="CDD" id="cd04493">
    <property type="entry name" value="BRCA2DBD_OB1"/>
    <property type="match status" value="1"/>
</dbReference>
<dbReference type="GO" id="GO:0000724">
    <property type="term" value="P:double-strand break repair via homologous recombination"/>
    <property type="evidence" value="ECO:0007669"/>
    <property type="project" value="InterPro"/>
</dbReference>
<dbReference type="InterPro" id="IPR002093">
    <property type="entry name" value="BRCA2_repeat"/>
</dbReference>
<dbReference type="PANTHER" id="PTHR11289">
    <property type="entry name" value="BREAST CANCER TYPE 2 SUSCEPTIBILITY PROTEIN BRCA2"/>
    <property type="match status" value="1"/>
</dbReference>
<dbReference type="Pfam" id="PF00634">
    <property type="entry name" value="BRCA2"/>
    <property type="match status" value="9"/>
</dbReference>
<feature type="region of interest" description="Disordered" evidence="6">
    <location>
        <begin position="31"/>
        <end position="77"/>
    </location>
</feature>
<keyword evidence="4" id="KW-0233">DNA recombination</keyword>
<dbReference type="SUPFAM" id="SSF81878">
    <property type="entry name" value="BRCA2 tower domain"/>
    <property type="match status" value="1"/>
</dbReference>
<dbReference type="SUPFAM" id="SSF81872">
    <property type="entry name" value="BRCA2 helical domain"/>
    <property type="match status" value="1"/>
</dbReference>
<dbReference type="InterPro" id="IPR015188">
    <property type="entry name" value="BRCA2_OB_3"/>
</dbReference>
<proteinExistence type="predicted"/>
<dbReference type="GO" id="GO:0006355">
    <property type="term" value="P:regulation of DNA-templated transcription"/>
    <property type="evidence" value="ECO:0007669"/>
    <property type="project" value="TreeGrafter"/>
</dbReference>
<dbReference type="PROSITE" id="PS50138">
    <property type="entry name" value="BRCA2_REPEAT"/>
    <property type="match status" value="11"/>
</dbReference>
<keyword evidence="5" id="KW-0234">DNA repair</keyword>
<evidence type="ECO:0000256" key="6">
    <source>
        <dbReference type="SAM" id="MobiDB-lite"/>
    </source>
</evidence>
<dbReference type="GO" id="GO:0003677">
    <property type="term" value="F:DNA binding"/>
    <property type="evidence" value="ECO:0007669"/>
    <property type="project" value="UniProtKB-KW"/>
</dbReference>
<accession>A0A9P0E2Q4</accession>
<evidence type="ECO:0000256" key="3">
    <source>
        <dbReference type="ARBA" id="ARBA00023125"/>
    </source>
</evidence>
<evidence type="ECO:0000256" key="2">
    <source>
        <dbReference type="ARBA" id="ARBA00022763"/>
    </source>
</evidence>
<evidence type="ECO:0000313" key="10">
    <source>
        <dbReference type="EMBL" id="CAH1391282.1"/>
    </source>
</evidence>
<keyword evidence="3" id="KW-0238">DNA-binding</keyword>
<dbReference type="InterPro" id="IPR015525">
    <property type="entry name" value="BRCA2"/>
</dbReference>
<feature type="domain" description="Breast cancer type 2 susceptibility protein helical" evidence="9">
    <location>
        <begin position="2378"/>
        <end position="2555"/>
    </location>
</feature>
<name>A0A9P0E2Q4_NEZVI</name>
<keyword evidence="2" id="KW-0227">DNA damage</keyword>
<evidence type="ECO:0000259" key="8">
    <source>
        <dbReference type="Pfam" id="PF09104"/>
    </source>
</evidence>
<dbReference type="Proteomes" id="UP001152798">
    <property type="component" value="Chromosome 1"/>
</dbReference>
<dbReference type="SUPFAM" id="SSF50249">
    <property type="entry name" value="Nucleic acid-binding proteins"/>
    <property type="match status" value="3"/>
</dbReference>
<dbReference type="InterPro" id="IPR015252">
    <property type="entry name" value="BRCA2_hlx"/>
</dbReference>
<dbReference type="Pfam" id="PF09103">
    <property type="entry name" value="BRCA-2_OB1"/>
    <property type="match status" value="1"/>
</dbReference>
<feature type="domain" description="BRCA2 OB3" evidence="8">
    <location>
        <begin position="2910"/>
        <end position="3052"/>
    </location>
</feature>
<feature type="compositionally biased region" description="Low complexity" evidence="6">
    <location>
        <begin position="54"/>
        <end position="64"/>
    </location>
</feature>
<reference evidence="10" key="1">
    <citation type="submission" date="2022-01" db="EMBL/GenBank/DDBJ databases">
        <authorList>
            <person name="King R."/>
        </authorList>
    </citation>
    <scope>NUCLEOTIDE SEQUENCE</scope>
</reference>
<organism evidence="10 11">
    <name type="scientific">Nezara viridula</name>
    <name type="common">Southern green stink bug</name>
    <name type="synonym">Cimex viridulus</name>
    <dbReference type="NCBI Taxonomy" id="85310"/>
    <lineage>
        <taxon>Eukaryota</taxon>
        <taxon>Metazoa</taxon>
        <taxon>Ecdysozoa</taxon>
        <taxon>Arthropoda</taxon>
        <taxon>Hexapoda</taxon>
        <taxon>Insecta</taxon>
        <taxon>Pterygota</taxon>
        <taxon>Neoptera</taxon>
        <taxon>Paraneoptera</taxon>
        <taxon>Hemiptera</taxon>
        <taxon>Heteroptera</taxon>
        <taxon>Panheteroptera</taxon>
        <taxon>Pentatomomorpha</taxon>
        <taxon>Pentatomoidea</taxon>
        <taxon>Pentatomidae</taxon>
        <taxon>Pentatominae</taxon>
        <taxon>Nezara</taxon>
    </lineage>
</organism>
<evidence type="ECO:0000256" key="5">
    <source>
        <dbReference type="ARBA" id="ARBA00023204"/>
    </source>
</evidence>
<evidence type="ECO:0000259" key="7">
    <source>
        <dbReference type="Pfam" id="PF09103"/>
    </source>
</evidence>
<feature type="compositionally biased region" description="Basic and acidic residues" evidence="6">
    <location>
        <begin position="68"/>
        <end position="77"/>
    </location>
</feature>
<evidence type="ECO:0000259" key="9">
    <source>
        <dbReference type="Pfam" id="PF09169"/>
    </source>
</evidence>
<dbReference type="Pfam" id="PF09169">
    <property type="entry name" value="BRCA-2_helical"/>
    <property type="match status" value="1"/>
</dbReference>
<sequence length="3109" mass="347104">MGIDCGSEEGPSSPVFHKKKWVVLPTSLKRTGSGSLLTKCPEKKLKNKRKNDSNKSQQSLSLNNTAPSEDKALKNTAEDEDDPVLIYSTTPTKTYKQKRKTIDLLSCSFRSEGSFCKKSKLNDEEHAEVFITPSGINLEKNINSDIVPETLTPTSVKGSSPQSNKSNISQKNIFNKPQRKLLYSCNEKSNSGLTAPTLTVNDIFKSVIMIDEADIHSSPKKNRKISFEGRSSDFQSVTSLTSENPKDCPKEANDPVSSYHISTLEKCNDSFGNCMFTEIENECVATKDVCSKSNYGKGSMTTNSPKSPVDINPMDETFSNYRFTEIEEDYSCFNHKRLKDSDPMASFIKSDIGGTSSLCSDSHNHVGRNTSLMSEHKDDCPSNKLISKESGVLKNRVEVQSYHSLSNERDKIFLQENGLENSFLQSGGDENDIFNSTILPQKSITKLETAIDKETFLSTSKECFDDLDAISTEEFRNKNLVNHHHHHHNELNSSSNEDILNKTLDSSEKDMLNKSSISKLDVTLTDIMQRLLKKRVNNESKPNLKNQSLDKHITSNSNSCFNALTQEITEEETKNHELCDQTLRNISSSECIPESFGLSNANETVFLTQEYLENAKSEVSVDSSVIYYQQSFDYMISAEVKSRLSGNNAVVHLTEQEPILLDQSLSSEVSKVADNDGRSPDDSFMDINHKHTNLNESNASNLNESINVIENTLKSPTYTDYFNDSSEIKFSQYEHISQNPVISCSTALLGVKELKKVNSVEMNSNKVHSNCNKFSNEMSSRTGVSVSNSDFISQGCLQQFNCSFQLESDDSVLRKKENNLDSNGIKEINVSNVNSHHSTFSTIANKNIKISEECPRNEKSKCKDILEKNALITQKSNTMSDTVFFEDSDVLEKKNSDSAVNLINLSESESINIYEMNECNKPTTKCSSNVKNLNVKQMSHTLQLGTLNSTHDNVNNDILETVQLDRSGVFKKPDIPMAHQKLDVDYNLATSSCKNINTSEQSLIKISSILADKNNVSQCFTGSNVTSLSVHRKQFSSDKTDLTESSSSFNIEKNNIGVSKSELSVVHKTEANKDYLSFKSALARPDKIDNFMFSSAGGKKIGVSENALAKVKSMFYEILESDLTENKDKTDINQAHKTSLPGSSKAGDFMFSSASGKNIQVSEDSLARVKSKFNNILESDVTENKDKIGSNQAQKTSLPGSSKAANFMFSSASGKNIKVSEDSLTKVKSKFNDIFENSLTEINHNGTEMKNNPSSKSFLTSSDKVDNFMLSTASGNNNKVPEDALVKTKSKCKEISKSHLTEKNNENITDINHTNKFPCSSKNDNVMFSTAGGKNIKVSDVALAKVKSKFIEFIESHETEVMNDIVETNIDQKPKIFLPSSSKTSNLIFSSACGESVDKVSEEPAAQAESKSNKILESHLTPDKNTEDKTDFNLNSKTSRAIPNQTVDFMFSSATGKNNEISENAHVDTKFNDNIFERRQPEVKSNETETNISQVYKTSLHISDINASFSTAGGKNITVSDVALAKIKSKFNEIMESLDTENENPEDKIDIYQTPKISIPSSSKNNDMFTTAGGKNIKISDVALAKVQNKFNDIMDRHETEVIKDIAETNIDQTSKIFLPSSSKTSNLSDLTEKKDKIAINQVYDIPLSRSSKAGNFMFSSAGGEKIGVSEKAVAKVKSMFNELLESDITEKKDKTGINEAHKTSLPESSKAGNFMFSSASGKSIQVSEDSLAKVKSKFNEILGTHQTEVKADITVAKKDSYEASKTFLLNSSKADNFTFSSASGKNIKVSEDSLAKVKSKFNEIMESHDTEPTKVKADRNIDQATKTFFPSSSLAGNFMFLSGSGKNVKVSEDALAKVKCKFNDIFENSLTEANDQEKGTNGFLSKSFFASPNKVDDIMISTTPGNSNNVSDAALAKIKSNLNEISLNISAKEGNNETEINECQLLETSFSYFDKTDPFSFPVEESNNIEISNVILEEMKSKLNRSSKDNLIEVELNKSRDGLCELSNVPLTVTDKKDNPIPLSADFNVSINEKISHLNELESFPPGSKTNEIKCENAPDKCLGIMFSTARGKQISVSEDALLKVRSKFSEVMDTSMPLFEDEQSNDYIFQHLKYPNKKLSDDLCLDKKNLNAIESCSKEITIPNNQTPTNSKMFTKVGMNKKLFNSPNLNDKKSKSSHTENSSYDQPFAKKVCFQPGIVNLTQKQPNDLGEHNILKESKMSYSTFTQSISQSFLDKEMDLIEKTKCPREILNLKDSELNSQLDENKDLESKTCDGQLTTEESDMTMIYEVSDSAAAFMADCTPDRSVLSSPASFFNRKTMKPIKLLEMEFDDVDDEIMVAAELEIIPKPVTKNPVTDDSLACINFRSCSVEVLSIRKDQRKKIDEIINQKLKCRPLSSPGLYMTLRNKGSLKRISEILHPFLNKEQLFQLGLKEEILCISSINAETYEFCAESFFNYEECFSAEGIINVGYGFSLILSDDNKIGFNELSRCFLSNPNVDPSLVSSAWIKNHYKWIVWKLASYERAFPTNLSNRYLTPENVLHQLKYRYDREIDLAQRPALKKILECDEPSLRRLIACVADIRNVDSSDGESTYEIELTDGWYSVWTCIDPAMKNLIDRQKVKIGMKLIIQAAELLNCTEGCDPLEIASSICLKLHTNCVRRVKWHTKIGFTRHPGPIRISLSSVLHNGGLVGLTSAMIARVYPLLYMSKDADGKTVFRNAYAEQHASSLKENDLTLKSEELFEKLFPQVEAKYKSGVVKFDKNNIKNIKNPELLWKIVSNESDPSEVQSLMSPDQLLEVRKYHELISSKIREEVQALVKKKLEDLIPSQKAKCLLKLRLVDPVGGCNALLTIWNPSEDLLQILVEKRCFDFYNINASGIRDKVLQLSSTSRTMYKESNVLKPSQEFGRKVTTIHDIVVNSVSVQFGEMDVVGTVIFVKEPEKPWGVTNVYLSDSQESFLMITFWTSLKTFGCDDTLKPGSTVACINLQWRQGSGSYVIPSTYANEMTYFSSNPNQEYLVKALQEIKSSIGSKNLENFILEQRRRLFTILKEREYTSKTPLSKVETPKVLKRLENLKKYGEASPLPKLSLLSSPDIHRKFRSPKSGGS</sequence>
<dbReference type="GO" id="GO:0005634">
    <property type="term" value="C:nucleus"/>
    <property type="evidence" value="ECO:0007669"/>
    <property type="project" value="TreeGrafter"/>
</dbReference>
<evidence type="ECO:0000256" key="4">
    <source>
        <dbReference type="ARBA" id="ARBA00023172"/>
    </source>
</evidence>
<protein>
    <submittedName>
        <fullName evidence="10">Uncharacterized protein</fullName>
    </submittedName>
</protein>
<dbReference type="InterPro" id="IPR015187">
    <property type="entry name" value="BRCA2_OB_1"/>
</dbReference>
<dbReference type="InterPro" id="IPR012340">
    <property type="entry name" value="NA-bd_OB-fold"/>
</dbReference>
<feature type="region of interest" description="Disordered" evidence="6">
    <location>
        <begin position="1417"/>
        <end position="1438"/>
    </location>
</feature>
<dbReference type="InterPro" id="IPR036315">
    <property type="entry name" value="BRCA2_hlx_sf"/>
</dbReference>
<evidence type="ECO:0000313" key="11">
    <source>
        <dbReference type="Proteomes" id="UP001152798"/>
    </source>
</evidence>
<feature type="compositionally biased region" description="Basic and acidic residues" evidence="6">
    <location>
        <begin position="1417"/>
        <end position="1431"/>
    </location>
</feature>
<evidence type="ECO:0000256" key="1">
    <source>
        <dbReference type="ARBA" id="ARBA00022737"/>
    </source>
</evidence>
<dbReference type="EMBL" id="OV725077">
    <property type="protein sequence ID" value="CAH1391282.1"/>
    <property type="molecule type" value="Genomic_DNA"/>
</dbReference>
<feature type="domain" description="BRCA2 OB1" evidence="7">
    <location>
        <begin position="2560"/>
        <end position="2674"/>
    </location>
</feature>
<dbReference type="OrthoDB" id="21095at2759"/>
<dbReference type="Gene3D" id="2.40.50.140">
    <property type="entry name" value="Nucleic acid-binding proteins"/>
    <property type="match status" value="4"/>
</dbReference>
<keyword evidence="1" id="KW-0677">Repeat</keyword>
<dbReference type="Pfam" id="PF09104">
    <property type="entry name" value="BRCA-2_OB3"/>
    <property type="match status" value="1"/>
</dbReference>
<keyword evidence="11" id="KW-1185">Reference proteome</keyword>
<dbReference type="PANTHER" id="PTHR11289:SF0">
    <property type="entry name" value="BREAST CANCER TYPE 2 SUSCEPTIBILITY PROTEIN"/>
    <property type="match status" value="1"/>
</dbReference>
<gene>
    <name evidence="10" type="ORF">NEZAVI_LOCUS2327</name>
</gene>